<accession>A0ABQ9J259</accession>
<reference evidence="1" key="1">
    <citation type="journal article" date="2023" name="Insect Mol. Biol.">
        <title>Genome sequencing provides insights into the evolution of gene families encoding plant cell wall-degrading enzymes in longhorned beetles.</title>
        <authorList>
            <person name="Shin N.R."/>
            <person name="Okamura Y."/>
            <person name="Kirsch R."/>
            <person name="Pauchet Y."/>
        </authorList>
    </citation>
    <scope>NUCLEOTIDE SEQUENCE</scope>
    <source>
        <strain evidence="1">MMC_N1</strain>
    </source>
</reference>
<evidence type="ECO:0000313" key="2">
    <source>
        <dbReference type="Proteomes" id="UP001162164"/>
    </source>
</evidence>
<protein>
    <submittedName>
        <fullName evidence="1">Uncharacterized protein</fullName>
    </submittedName>
</protein>
<keyword evidence="2" id="KW-1185">Reference proteome</keyword>
<evidence type="ECO:0000313" key="1">
    <source>
        <dbReference type="EMBL" id="KAJ8971282.1"/>
    </source>
</evidence>
<feature type="non-terminal residue" evidence="1">
    <location>
        <position position="76"/>
    </location>
</feature>
<dbReference type="Proteomes" id="UP001162164">
    <property type="component" value="Unassembled WGS sequence"/>
</dbReference>
<comment type="caution">
    <text evidence="1">The sequence shown here is derived from an EMBL/GenBank/DDBJ whole genome shotgun (WGS) entry which is preliminary data.</text>
</comment>
<dbReference type="EMBL" id="JAPWTJ010001504">
    <property type="protein sequence ID" value="KAJ8971282.1"/>
    <property type="molecule type" value="Genomic_DNA"/>
</dbReference>
<proteinExistence type="predicted"/>
<organism evidence="1 2">
    <name type="scientific">Molorchus minor</name>
    <dbReference type="NCBI Taxonomy" id="1323400"/>
    <lineage>
        <taxon>Eukaryota</taxon>
        <taxon>Metazoa</taxon>
        <taxon>Ecdysozoa</taxon>
        <taxon>Arthropoda</taxon>
        <taxon>Hexapoda</taxon>
        <taxon>Insecta</taxon>
        <taxon>Pterygota</taxon>
        <taxon>Neoptera</taxon>
        <taxon>Endopterygota</taxon>
        <taxon>Coleoptera</taxon>
        <taxon>Polyphaga</taxon>
        <taxon>Cucujiformia</taxon>
        <taxon>Chrysomeloidea</taxon>
        <taxon>Cerambycidae</taxon>
        <taxon>Lamiinae</taxon>
        <taxon>Monochamini</taxon>
        <taxon>Molorchus</taxon>
    </lineage>
</organism>
<sequence length="76" mass="9028">MQADYDLLANVSQADCLLLVRIPYTKISKKRTFTGLTNGFEINPIDLYRKYSSLRLKTVKTSRLFLTYRRKRCTYR</sequence>
<gene>
    <name evidence="1" type="ORF">NQ317_001184</name>
</gene>
<name>A0ABQ9J259_9CUCU</name>